<organism evidence="1 2">
    <name type="scientific">Palleniella muris</name>
    <dbReference type="NCBI Taxonomy" id="3038145"/>
    <lineage>
        <taxon>Bacteria</taxon>
        <taxon>Pseudomonadati</taxon>
        <taxon>Bacteroidota</taxon>
        <taxon>Bacteroidia</taxon>
        <taxon>Bacteroidales</taxon>
        <taxon>Prevotellaceae</taxon>
        <taxon>Palleniella</taxon>
    </lineage>
</organism>
<proteinExistence type="predicted"/>
<keyword evidence="2" id="KW-1185">Reference proteome</keyword>
<dbReference type="EMBL" id="SRZC01000017">
    <property type="protein sequence ID" value="TGX81384.1"/>
    <property type="molecule type" value="Genomic_DNA"/>
</dbReference>
<evidence type="ECO:0000313" key="2">
    <source>
        <dbReference type="Proteomes" id="UP000308886"/>
    </source>
</evidence>
<gene>
    <name evidence="1" type="ORF">E5358_10385</name>
</gene>
<comment type="caution">
    <text evidence="1">The sequence shown here is derived from an EMBL/GenBank/DDBJ whole genome shotgun (WGS) entry which is preliminary data.</text>
</comment>
<reference evidence="1" key="1">
    <citation type="submission" date="2019-04" db="EMBL/GenBank/DDBJ databases">
        <title>Microbes associate with the intestines of laboratory mice.</title>
        <authorList>
            <person name="Navarre W."/>
            <person name="Wong E."/>
            <person name="Huang K."/>
            <person name="Tropini C."/>
            <person name="Ng K."/>
            <person name="Yu B."/>
        </authorList>
    </citation>
    <scope>NUCLEOTIDE SEQUENCE</scope>
    <source>
        <strain evidence="1">NM73_A23</strain>
    </source>
</reference>
<dbReference type="Proteomes" id="UP000308886">
    <property type="component" value="Unassembled WGS sequence"/>
</dbReference>
<protein>
    <submittedName>
        <fullName evidence="1">Glycosyl hydrolase family 43</fullName>
    </submittedName>
</protein>
<sequence length="442" mass="50021">MKRKIYILACMFAAAVASFAQKAVVVNGVPWYDQRDSIVNAHGVNIIHDNGRYYMFGESKTDSANVFNGFSCYSSDNLADWQFERIALPVQKDGRLGPMRIGERPKVLRCPTTGEFIMIAHSDDRRYKDPCVVYATSPTVNGEYTYRGPLLYKGNPIKRWDIGSFADDDGRAYLLVHHGSIYRFSEDFHSLDSCIVSGQKGVGESPAMMKKDGIYYWLSSHTTSWERNDNMYFTATNLSGPWTYRGEFCPKGSLSYNSQCSFVLPVKQDGSTSYMYMGDRWSFPHQRSAATQVWLPIQAKDGVLSIPEYKEAWNPFTGQAVQFAGTRKPLAWQSCEQGAVKVLSLKLKKNNRIIIKGRTANDGGYALVRIVDNKGKERHRQLIDFYSNVPADGVRYVSPRLPKGAYRLEIEVTGLKSNWSDKKRSDYGTVGTWVRIDAVEVY</sequence>
<keyword evidence="1" id="KW-0378">Hydrolase</keyword>
<name>A0AC61QNU8_9BACT</name>
<evidence type="ECO:0000313" key="1">
    <source>
        <dbReference type="EMBL" id="TGX81384.1"/>
    </source>
</evidence>
<accession>A0AC61QNU8</accession>